<protein>
    <submittedName>
        <fullName evidence="1">Uncharacterized protein</fullName>
    </submittedName>
</protein>
<feature type="non-terminal residue" evidence="1">
    <location>
        <position position="85"/>
    </location>
</feature>
<evidence type="ECO:0000313" key="1">
    <source>
        <dbReference type="EMBL" id="SVB38024.1"/>
    </source>
</evidence>
<dbReference type="EMBL" id="UINC01039481">
    <property type="protein sequence ID" value="SVB38024.1"/>
    <property type="molecule type" value="Genomic_DNA"/>
</dbReference>
<reference evidence="1" key="1">
    <citation type="submission" date="2018-05" db="EMBL/GenBank/DDBJ databases">
        <authorList>
            <person name="Lanie J.A."/>
            <person name="Ng W.-L."/>
            <person name="Kazmierczak K.M."/>
            <person name="Andrzejewski T.M."/>
            <person name="Davidsen T.M."/>
            <person name="Wayne K.J."/>
            <person name="Tettelin H."/>
            <person name="Glass J.I."/>
            <person name="Rusch D."/>
            <person name="Podicherti R."/>
            <person name="Tsui H.-C.T."/>
            <person name="Winkler M.E."/>
        </authorList>
    </citation>
    <scope>NUCLEOTIDE SEQUENCE</scope>
</reference>
<organism evidence="1">
    <name type="scientific">marine metagenome</name>
    <dbReference type="NCBI Taxonomy" id="408172"/>
    <lineage>
        <taxon>unclassified sequences</taxon>
        <taxon>metagenomes</taxon>
        <taxon>ecological metagenomes</taxon>
    </lineage>
</organism>
<name>A0A382DJ52_9ZZZZ</name>
<sequence length="85" mass="9015">MKFGDNQRNIAVGGKTVYGGTVGICMLDTQFPRIPGDIANARTWSVPVHYRVVPGATPKAAVFDGGKEILDGFIDAAKHLVKMGA</sequence>
<accession>A0A382DJ52</accession>
<dbReference type="AlphaFoldDB" id="A0A382DJ52"/>
<gene>
    <name evidence="1" type="ORF">METZ01_LOCUS190878</name>
</gene>
<proteinExistence type="predicted"/>